<protein>
    <submittedName>
        <fullName evidence="1">Uncharacterized protein</fullName>
    </submittedName>
</protein>
<sequence>MSIDRSVGSLKTKCESGGKWCGDADTQCALWMRPGAAWDRDPDLSQSQPDLQWKLAAGAVTAQQQRQ</sequence>
<organism evidence="1 2">
    <name type="scientific">Sphagnum troendelagicum</name>
    <dbReference type="NCBI Taxonomy" id="128251"/>
    <lineage>
        <taxon>Eukaryota</taxon>
        <taxon>Viridiplantae</taxon>
        <taxon>Streptophyta</taxon>
        <taxon>Embryophyta</taxon>
        <taxon>Bryophyta</taxon>
        <taxon>Sphagnophytina</taxon>
        <taxon>Sphagnopsida</taxon>
        <taxon>Sphagnales</taxon>
        <taxon>Sphagnaceae</taxon>
        <taxon>Sphagnum</taxon>
    </lineage>
</organism>
<accession>A0ABP0TG30</accession>
<reference evidence="1" key="1">
    <citation type="submission" date="2024-02" db="EMBL/GenBank/DDBJ databases">
        <authorList>
            <consortium name="ELIXIR-Norway"/>
            <consortium name="Elixir Norway"/>
        </authorList>
    </citation>
    <scope>NUCLEOTIDE SEQUENCE</scope>
</reference>
<dbReference type="Proteomes" id="UP001497512">
    <property type="component" value="Chromosome 11"/>
</dbReference>
<gene>
    <name evidence="1" type="ORF">CSSPTR1EN2_LOCUS3146</name>
</gene>
<proteinExistence type="predicted"/>
<evidence type="ECO:0000313" key="2">
    <source>
        <dbReference type="Proteomes" id="UP001497512"/>
    </source>
</evidence>
<name>A0ABP0TG30_9BRYO</name>
<keyword evidence="2" id="KW-1185">Reference proteome</keyword>
<dbReference type="EMBL" id="OZ019903">
    <property type="protein sequence ID" value="CAK9195784.1"/>
    <property type="molecule type" value="Genomic_DNA"/>
</dbReference>
<evidence type="ECO:0000313" key="1">
    <source>
        <dbReference type="EMBL" id="CAK9195784.1"/>
    </source>
</evidence>